<dbReference type="GO" id="GO:0003677">
    <property type="term" value="F:DNA binding"/>
    <property type="evidence" value="ECO:0007669"/>
    <property type="project" value="InterPro"/>
</dbReference>
<dbReference type="PANTHER" id="PTHR45997">
    <property type="entry name" value="DNA LIGASE 4"/>
    <property type="match status" value="1"/>
</dbReference>
<evidence type="ECO:0000256" key="8">
    <source>
        <dbReference type="ARBA" id="ARBA00022763"/>
    </source>
</evidence>
<evidence type="ECO:0000256" key="2">
    <source>
        <dbReference type="ARBA" id="ARBA00004123"/>
    </source>
</evidence>
<organism evidence="19 20">
    <name type="scientific">Pachysolen tannophilus NRRL Y-2460</name>
    <dbReference type="NCBI Taxonomy" id="669874"/>
    <lineage>
        <taxon>Eukaryota</taxon>
        <taxon>Fungi</taxon>
        <taxon>Dikarya</taxon>
        <taxon>Ascomycota</taxon>
        <taxon>Saccharomycotina</taxon>
        <taxon>Pichiomycetes</taxon>
        <taxon>Pachysolenaceae</taxon>
        <taxon>Pachysolen</taxon>
    </lineage>
</organism>
<dbReference type="InterPro" id="IPR036420">
    <property type="entry name" value="BRCT_dom_sf"/>
</dbReference>
<feature type="domain" description="ATP-dependent DNA ligase family profile" evidence="17">
    <location>
        <begin position="380"/>
        <end position="508"/>
    </location>
</feature>
<evidence type="ECO:0000256" key="12">
    <source>
        <dbReference type="ARBA" id="ARBA00023204"/>
    </source>
</evidence>
<dbReference type="PROSITE" id="PS50160">
    <property type="entry name" value="DNA_LIGASE_A3"/>
    <property type="match status" value="1"/>
</dbReference>
<keyword evidence="9 15" id="KW-0067">ATP-binding</keyword>
<dbReference type="CDD" id="cd07968">
    <property type="entry name" value="OBF_DNA_ligase_IV"/>
    <property type="match status" value="1"/>
</dbReference>
<dbReference type="Gene3D" id="1.10.3260.10">
    <property type="entry name" value="DNA ligase, ATP-dependent, N-terminal domain"/>
    <property type="match status" value="1"/>
</dbReference>
<dbReference type="STRING" id="669874.A0A1E4TNS6"/>
<keyword evidence="6" id="KW-0677">Repeat</keyword>
<evidence type="ECO:0000256" key="9">
    <source>
        <dbReference type="ARBA" id="ARBA00022840"/>
    </source>
</evidence>
<dbReference type="EC" id="6.5.1.1" evidence="15"/>
<dbReference type="SMART" id="SM00292">
    <property type="entry name" value="BRCT"/>
    <property type="match status" value="1"/>
</dbReference>
<evidence type="ECO:0000256" key="3">
    <source>
        <dbReference type="ARBA" id="ARBA00007572"/>
    </source>
</evidence>
<evidence type="ECO:0000256" key="14">
    <source>
        <dbReference type="ARBA" id="ARBA00034003"/>
    </source>
</evidence>
<dbReference type="Gene3D" id="3.40.50.10190">
    <property type="entry name" value="BRCT domain"/>
    <property type="match status" value="1"/>
</dbReference>
<dbReference type="InterPro" id="IPR016059">
    <property type="entry name" value="DNA_ligase_ATP-dep_CS"/>
</dbReference>
<dbReference type="EMBL" id="KV454018">
    <property type="protein sequence ID" value="ODV93410.1"/>
    <property type="molecule type" value="Genomic_DNA"/>
</dbReference>
<evidence type="ECO:0000313" key="20">
    <source>
        <dbReference type="Proteomes" id="UP000094236"/>
    </source>
</evidence>
<evidence type="ECO:0000313" key="19">
    <source>
        <dbReference type="EMBL" id="ODV93410.1"/>
    </source>
</evidence>
<dbReference type="GO" id="GO:0043007">
    <property type="term" value="P:maintenance of rDNA"/>
    <property type="evidence" value="ECO:0007669"/>
    <property type="project" value="EnsemblFungi"/>
</dbReference>
<dbReference type="GO" id="GO:0006297">
    <property type="term" value="P:nucleotide-excision repair, DNA gap filling"/>
    <property type="evidence" value="ECO:0007669"/>
    <property type="project" value="TreeGrafter"/>
</dbReference>
<evidence type="ECO:0000256" key="11">
    <source>
        <dbReference type="ARBA" id="ARBA00023172"/>
    </source>
</evidence>
<accession>A0A1E4TNS6</accession>
<reference evidence="20" key="1">
    <citation type="submission" date="2016-05" db="EMBL/GenBank/DDBJ databases">
        <title>Comparative genomics of biotechnologically important yeasts.</title>
        <authorList>
            <consortium name="DOE Joint Genome Institute"/>
            <person name="Riley R."/>
            <person name="Haridas S."/>
            <person name="Wolfe K.H."/>
            <person name="Lopes M.R."/>
            <person name="Hittinger C.T."/>
            <person name="Goker M."/>
            <person name="Salamov A."/>
            <person name="Wisecaver J."/>
            <person name="Long T.M."/>
            <person name="Aerts A.L."/>
            <person name="Barry K."/>
            <person name="Choi C."/>
            <person name="Clum A."/>
            <person name="Coughlan A.Y."/>
            <person name="Deshpande S."/>
            <person name="Douglass A.P."/>
            <person name="Hanson S.J."/>
            <person name="Klenk H.-P."/>
            <person name="Labutti K."/>
            <person name="Lapidus A."/>
            <person name="Lindquist E."/>
            <person name="Lipzen A."/>
            <person name="Meier-Kolthoff J.P."/>
            <person name="Ohm R.A."/>
            <person name="Otillar R.P."/>
            <person name="Pangilinan J."/>
            <person name="Peng Y."/>
            <person name="Rokas A."/>
            <person name="Rosa C.A."/>
            <person name="Scheuner C."/>
            <person name="Sibirny A.A."/>
            <person name="Slot J.C."/>
            <person name="Stielow J.B."/>
            <person name="Sun H."/>
            <person name="Kurtzman C.P."/>
            <person name="Blackwell M."/>
            <person name="Grigoriev I.V."/>
            <person name="Jeffries T.W."/>
        </authorList>
    </citation>
    <scope>NUCLEOTIDE SEQUENCE [LARGE SCALE GENOMIC DNA]</scope>
    <source>
        <strain evidence="20">NRRL Y-2460</strain>
    </source>
</reference>
<dbReference type="SUPFAM" id="SSF52113">
    <property type="entry name" value="BRCT domain"/>
    <property type="match status" value="1"/>
</dbReference>
<dbReference type="Pfam" id="PF01068">
    <property type="entry name" value="DNA_ligase_A_M"/>
    <property type="match status" value="1"/>
</dbReference>
<dbReference type="NCBIfam" id="TIGR00574">
    <property type="entry name" value="dnl1"/>
    <property type="match status" value="1"/>
</dbReference>
<dbReference type="Proteomes" id="UP000094236">
    <property type="component" value="Unassembled WGS sequence"/>
</dbReference>
<evidence type="ECO:0000256" key="7">
    <source>
        <dbReference type="ARBA" id="ARBA00022741"/>
    </source>
</evidence>
<dbReference type="Gene3D" id="3.30.470.30">
    <property type="entry name" value="DNA ligase/mRNA capping enzyme"/>
    <property type="match status" value="1"/>
</dbReference>
<dbReference type="GO" id="GO:0005524">
    <property type="term" value="F:ATP binding"/>
    <property type="evidence" value="ECO:0007669"/>
    <property type="project" value="UniProtKB-KW"/>
</dbReference>
<feature type="domain" description="BRCT" evidence="18">
    <location>
        <begin position="668"/>
        <end position="764"/>
    </location>
</feature>
<dbReference type="CDD" id="cd07903">
    <property type="entry name" value="Adenylation_DNA_ligase_IV"/>
    <property type="match status" value="1"/>
</dbReference>
<dbReference type="InterPro" id="IPR012340">
    <property type="entry name" value="NA-bd_OB-fold"/>
</dbReference>
<comment type="subcellular location">
    <subcellularLocation>
        <location evidence="2">Nucleus</location>
    </subcellularLocation>
</comment>
<dbReference type="InterPro" id="IPR036599">
    <property type="entry name" value="DNA_ligase_N_sf"/>
</dbReference>
<sequence length="786" mass="90888">VSELPVPINHGELPTFSTLINSLFIPLYNVRKDPLDQRTLSSRKYQIVERFIREYRWRVGDDIYPVGRLALPDKDNRIYYLKESKLGDMITKIYKIPKNSVDYKKITQWKRSVENSFGRGDVGFAEICCNAIRSRVGTDNNGNIVTVDELNNFLNEFGKTTLMPQLLEAVSKDENKSTKQFYALKELFDKMSVEEIRWFIKIILKLNILKGAANMFLACWHPDAPKLLDVVSDLKRVFYELPNPKKKLGKINIRLLNPFKPQLALRTEESFTKIVERLGSYFYIEEKLDGERMQLHMDNYGETFAYFSRNATNYTQLYGSDYTKPSLTKYIKGCFNEKVKSVILDGEMVVYDHRRKTVLPFGYLKGAAKSTIDGENTARSFDDTARPMYVVYDILYLNGASFENAKLEDRREYLSRILNPIENVIEIVKYSKCHTAEEIENSIRNAIRQSKEGIIIKNPNSKYFLAERNSSWIKIKPEYLDEFGEEVDIVIIGKIRSSKTTYVCGLRDDENDQHFVSFCSIANGLSNDDYKMIEKKIGNQWKKYQKNPPSADIVEFGKKIPDEWINPKESVVIQVKARSIDIGIGGKSYKAGTTLYNAYFRSIREDKTWEDSLSIEDYKKMKNSHSRKRILDENGEHEVVTRKNAIRRKISNKSLIAQNLSEKIQVNENSKLFNNLVFYVLTDYVSCNERLSVNDLISIIKKNGGKITKNERLKLGSGKLIIISDKLTLSTKSLINEGYDIIRPNWMFNCITVNEIVRFEPTHLLKASDELYQSSLRNVDKNGDSF</sequence>
<dbReference type="GO" id="GO:0032807">
    <property type="term" value="C:DNA ligase IV complex"/>
    <property type="evidence" value="ECO:0007669"/>
    <property type="project" value="EnsemblFungi"/>
</dbReference>
<evidence type="ECO:0000256" key="1">
    <source>
        <dbReference type="ARBA" id="ARBA00001946"/>
    </source>
</evidence>
<keyword evidence="20" id="KW-1185">Reference proteome</keyword>
<evidence type="ECO:0000256" key="4">
    <source>
        <dbReference type="ARBA" id="ARBA00022598"/>
    </source>
</evidence>
<evidence type="ECO:0000256" key="16">
    <source>
        <dbReference type="RuleBase" id="RU004196"/>
    </source>
</evidence>
<dbReference type="OrthoDB" id="151490at2759"/>
<dbReference type="PANTHER" id="PTHR45997:SF1">
    <property type="entry name" value="DNA LIGASE 4"/>
    <property type="match status" value="1"/>
</dbReference>
<dbReference type="PROSITE" id="PS50172">
    <property type="entry name" value="BRCT"/>
    <property type="match status" value="1"/>
</dbReference>
<dbReference type="AlphaFoldDB" id="A0A1E4TNS6"/>
<comment type="catalytic activity">
    <reaction evidence="14 15">
        <text>ATP + (deoxyribonucleotide)n-3'-hydroxyl + 5'-phospho-(deoxyribonucleotide)m = (deoxyribonucleotide)n+m + AMP + diphosphate.</text>
        <dbReference type="EC" id="6.5.1.1"/>
    </reaction>
</comment>
<dbReference type="GO" id="GO:0097680">
    <property type="term" value="P:double-strand break repair via classical nonhomologous end joining"/>
    <property type="evidence" value="ECO:0007669"/>
    <property type="project" value="EnsemblFungi"/>
</dbReference>
<dbReference type="SUPFAM" id="SSF50249">
    <property type="entry name" value="Nucleic acid-binding proteins"/>
    <property type="match status" value="1"/>
</dbReference>
<dbReference type="InterPro" id="IPR012310">
    <property type="entry name" value="DNA_ligase_ATP-dep_cent"/>
</dbReference>
<keyword evidence="4 15" id="KW-0436">Ligase</keyword>
<feature type="non-terminal residue" evidence="19">
    <location>
        <position position="786"/>
    </location>
</feature>
<evidence type="ECO:0000259" key="17">
    <source>
        <dbReference type="PROSITE" id="PS50160"/>
    </source>
</evidence>
<dbReference type="PROSITE" id="PS00697">
    <property type="entry name" value="DNA_LIGASE_A1"/>
    <property type="match status" value="1"/>
</dbReference>
<comment type="similarity">
    <text evidence="3 16">Belongs to the ATP-dependent DNA ligase family.</text>
</comment>
<dbReference type="GO" id="GO:0003910">
    <property type="term" value="F:DNA ligase (ATP) activity"/>
    <property type="evidence" value="ECO:0007669"/>
    <property type="project" value="UniProtKB-EC"/>
</dbReference>
<dbReference type="InterPro" id="IPR000977">
    <property type="entry name" value="DNA_ligase_ATP-dep"/>
</dbReference>
<protein>
    <recommendedName>
        <fullName evidence="15">DNA ligase</fullName>
        <ecNumber evidence="15">6.5.1.1</ecNumber>
    </recommendedName>
</protein>
<dbReference type="GO" id="GO:0071897">
    <property type="term" value="P:DNA biosynthetic process"/>
    <property type="evidence" value="ECO:0007669"/>
    <property type="project" value="InterPro"/>
</dbReference>
<gene>
    <name evidence="19" type="ORF">PACTADRAFT_24823</name>
</gene>
<proteinExistence type="inferred from homology"/>
<comment type="cofactor">
    <cofactor evidence="1">
        <name>Mg(2+)</name>
        <dbReference type="ChEBI" id="CHEBI:18420"/>
    </cofactor>
</comment>
<dbReference type="InterPro" id="IPR029710">
    <property type="entry name" value="LIG4"/>
</dbReference>
<dbReference type="GO" id="GO:0006310">
    <property type="term" value="P:DNA recombination"/>
    <property type="evidence" value="ECO:0007669"/>
    <property type="project" value="UniProtKB-KW"/>
</dbReference>
<keyword evidence="13" id="KW-0539">Nucleus</keyword>
<name>A0A1E4TNS6_PACTA</name>
<keyword evidence="5" id="KW-0479">Metal-binding</keyword>
<dbReference type="InterPro" id="IPR044125">
    <property type="entry name" value="Adenylation_DNA_ligase_IV"/>
</dbReference>
<dbReference type="InterPro" id="IPR012308">
    <property type="entry name" value="DNA_ligase_ATP-dep_N"/>
</dbReference>
<keyword evidence="8 15" id="KW-0227">DNA damage</keyword>
<dbReference type="InterPro" id="IPR001357">
    <property type="entry name" value="BRCT_dom"/>
</dbReference>
<keyword evidence="11 15" id="KW-0233">DNA recombination</keyword>
<evidence type="ECO:0000259" key="18">
    <source>
        <dbReference type="PROSITE" id="PS50172"/>
    </source>
</evidence>
<keyword evidence="7 15" id="KW-0547">Nucleotide-binding</keyword>
<feature type="non-terminal residue" evidence="19">
    <location>
        <position position="1"/>
    </location>
</feature>
<evidence type="ECO:0000256" key="15">
    <source>
        <dbReference type="RuleBase" id="RU000617"/>
    </source>
</evidence>
<evidence type="ECO:0000256" key="13">
    <source>
        <dbReference type="ARBA" id="ARBA00023242"/>
    </source>
</evidence>
<dbReference type="Pfam" id="PF04675">
    <property type="entry name" value="DNA_ligase_A_N"/>
    <property type="match status" value="1"/>
</dbReference>
<keyword evidence="10" id="KW-0460">Magnesium</keyword>
<dbReference type="SUPFAM" id="SSF56091">
    <property type="entry name" value="DNA ligase/mRNA capping enzyme, catalytic domain"/>
    <property type="match status" value="1"/>
</dbReference>
<evidence type="ECO:0000256" key="10">
    <source>
        <dbReference type="ARBA" id="ARBA00022842"/>
    </source>
</evidence>
<evidence type="ECO:0000256" key="6">
    <source>
        <dbReference type="ARBA" id="ARBA00022737"/>
    </source>
</evidence>
<dbReference type="Pfam" id="PF16589">
    <property type="entry name" value="BRCT_2"/>
    <property type="match status" value="1"/>
</dbReference>
<dbReference type="GO" id="GO:0046872">
    <property type="term" value="F:metal ion binding"/>
    <property type="evidence" value="ECO:0007669"/>
    <property type="project" value="UniProtKB-KW"/>
</dbReference>
<dbReference type="Gene3D" id="2.40.50.140">
    <property type="entry name" value="Nucleic acid-binding proteins"/>
    <property type="match status" value="1"/>
</dbReference>
<evidence type="ECO:0000256" key="5">
    <source>
        <dbReference type="ARBA" id="ARBA00022723"/>
    </source>
</evidence>
<keyword evidence="12 15" id="KW-0234">DNA repair</keyword>